<dbReference type="Gene3D" id="3.10.450.50">
    <property type="match status" value="2"/>
</dbReference>
<dbReference type="AlphaFoldDB" id="A0A2A5CCG3"/>
<evidence type="ECO:0000313" key="5">
    <source>
        <dbReference type="Proteomes" id="UP000228987"/>
    </source>
</evidence>
<dbReference type="GO" id="GO:0030638">
    <property type="term" value="P:polyketide metabolic process"/>
    <property type="evidence" value="ECO:0007669"/>
    <property type="project" value="InterPro"/>
</dbReference>
<gene>
    <name evidence="4" type="ORF">COA71_08255</name>
</gene>
<protein>
    <recommendedName>
        <fullName evidence="3">SnoaL-like domain-containing protein</fullName>
    </recommendedName>
</protein>
<feature type="chain" id="PRO_5013263749" description="SnoaL-like domain-containing protein" evidence="2">
    <location>
        <begin position="23"/>
        <end position="346"/>
    </location>
</feature>
<feature type="region of interest" description="Disordered" evidence="1">
    <location>
        <begin position="327"/>
        <end position="346"/>
    </location>
</feature>
<dbReference type="PANTHER" id="PTHR38436:SF1">
    <property type="entry name" value="ESTER CYCLASE"/>
    <property type="match status" value="1"/>
</dbReference>
<reference evidence="5" key="1">
    <citation type="submission" date="2017-08" db="EMBL/GenBank/DDBJ databases">
        <title>A dynamic microbial community with high functional redundancy inhabits the cold, oxic subseafloor aquifer.</title>
        <authorList>
            <person name="Tully B.J."/>
            <person name="Wheat C.G."/>
            <person name="Glazer B.T."/>
            <person name="Huber J.A."/>
        </authorList>
    </citation>
    <scope>NUCLEOTIDE SEQUENCE [LARGE SCALE GENOMIC DNA]</scope>
</reference>
<evidence type="ECO:0000256" key="1">
    <source>
        <dbReference type="SAM" id="MobiDB-lite"/>
    </source>
</evidence>
<proteinExistence type="predicted"/>
<dbReference type="Pfam" id="PF12680">
    <property type="entry name" value="SnoaL_2"/>
    <property type="match status" value="2"/>
</dbReference>
<feature type="signal peptide" evidence="2">
    <location>
        <begin position="1"/>
        <end position="22"/>
    </location>
</feature>
<dbReference type="SUPFAM" id="SSF54427">
    <property type="entry name" value="NTF2-like"/>
    <property type="match status" value="2"/>
</dbReference>
<name>A0A2A5CCG3_9GAMM</name>
<dbReference type="EMBL" id="NVWI01000005">
    <property type="protein sequence ID" value="PCJ41539.1"/>
    <property type="molecule type" value="Genomic_DNA"/>
</dbReference>
<dbReference type="InterPro" id="IPR032710">
    <property type="entry name" value="NTF2-like_dom_sf"/>
</dbReference>
<dbReference type="PROSITE" id="PS51257">
    <property type="entry name" value="PROKAR_LIPOPROTEIN"/>
    <property type="match status" value="1"/>
</dbReference>
<comment type="caution">
    <text evidence="4">The sequence shown here is derived from an EMBL/GenBank/DDBJ whole genome shotgun (WGS) entry which is preliminary data.</text>
</comment>
<sequence>MTIYKRSLQGMVVLLAALTAVGCSQEEASMPDQASNDMAVDMATDMTASIDMAAEEHGVMTAQEQANLERAEEWWRTVLMGGRLDQAEEYMTDRYIQHNPDVPTGREGFMQFFGAFAQPGPIPEDFPPTDVKFAKGDYVVFVWERQSEDPETGESYDYSFFDVLRMVDGRVDEHWDSVFRATPPPGAPIMPVAAGVGPRPVAPSNTAAEQAVEDLVNIEMKDILQYQNVDLAMQVMAEDYIQHNPNVPDGRDGFIDFFSRFANPQPIQDEWLDEPELVITHGDIALYIMTRYSEDPIRDNEVYKWNWFDMFRVENGMIQEHWDGATRDNNVPPSVEPPAGFVSFSN</sequence>
<feature type="domain" description="SnoaL-like" evidence="3">
    <location>
        <begin position="73"/>
        <end position="174"/>
    </location>
</feature>
<organism evidence="4 5">
    <name type="scientific">SAR86 cluster bacterium</name>
    <dbReference type="NCBI Taxonomy" id="2030880"/>
    <lineage>
        <taxon>Bacteria</taxon>
        <taxon>Pseudomonadati</taxon>
        <taxon>Pseudomonadota</taxon>
        <taxon>Gammaproteobacteria</taxon>
        <taxon>SAR86 cluster</taxon>
    </lineage>
</organism>
<evidence type="ECO:0000256" key="2">
    <source>
        <dbReference type="SAM" id="SignalP"/>
    </source>
</evidence>
<keyword evidence="2" id="KW-0732">Signal</keyword>
<dbReference type="InterPro" id="IPR009959">
    <property type="entry name" value="Cyclase_SnoaL-like"/>
</dbReference>
<dbReference type="InterPro" id="IPR037401">
    <property type="entry name" value="SnoaL-like"/>
</dbReference>
<evidence type="ECO:0000259" key="3">
    <source>
        <dbReference type="Pfam" id="PF12680"/>
    </source>
</evidence>
<feature type="domain" description="SnoaL-like" evidence="3">
    <location>
        <begin position="223"/>
        <end position="321"/>
    </location>
</feature>
<evidence type="ECO:0000313" key="4">
    <source>
        <dbReference type="EMBL" id="PCJ41539.1"/>
    </source>
</evidence>
<dbReference type="PANTHER" id="PTHR38436">
    <property type="entry name" value="POLYKETIDE CYCLASE SNOAL-LIKE DOMAIN"/>
    <property type="match status" value="1"/>
</dbReference>
<accession>A0A2A5CCG3</accession>
<dbReference type="Proteomes" id="UP000228987">
    <property type="component" value="Unassembled WGS sequence"/>
</dbReference>